<dbReference type="EMBL" id="RBWE01000001">
    <property type="protein sequence ID" value="RKO67848.1"/>
    <property type="molecule type" value="Genomic_DNA"/>
</dbReference>
<comment type="function">
    <text evidence="8">Ligates lysine onto the cytidine present at position 34 of the AUA codon-specific tRNA(Ile) that contains the anticodon CAU, in an ATP-dependent manner. Cytidine is converted to lysidine, thus changing the amino acid specificity of the tRNA from methionine to isoleucine.</text>
</comment>
<dbReference type="CDD" id="cd01992">
    <property type="entry name" value="TilS_N"/>
    <property type="match status" value="1"/>
</dbReference>
<dbReference type="GO" id="GO:0006400">
    <property type="term" value="P:tRNA modification"/>
    <property type="evidence" value="ECO:0007669"/>
    <property type="project" value="UniProtKB-UniRule"/>
</dbReference>
<proteinExistence type="inferred from homology"/>
<evidence type="ECO:0000256" key="6">
    <source>
        <dbReference type="ARBA" id="ARBA00022840"/>
    </source>
</evidence>
<keyword evidence="5 8" id="KW-0547">Nucleotide-binding</keyword>
<evidence type="ECO:0000313" key="11">
    <source>
        <dbReference type="Proteomes" id="UP000271256"/>
    </source>
</evidence>
<name>A0A494WWC9_9FIRM</name>
<dbReference type="InterPro" id="IPR012094">
    <property type="entry name" value="tRNA_Ile_lys_synt"/>
</dbReference>
<dbReference type="NCBIfam" id="TIGR02433">
    <property type="entry name" value="lysidine_TilS_C"/>
    <property type="match status" value="1"/>
</dbReference>
<evidence type="ECO:0000256" key="5">
    <source>
        <dbReference type="ARBA" id="ARBA00022741"/>
    </source>
</evidence>
<accession>A0A494WWC9</accession>
<keyword evidence="11" id="KW-1185">Reference proteome</keyword>
<dbReference type="Pfam" id="PF09179">
    <property type="entry name" value="TilS"/>
    <property type="match status" value="1"/>
</dbReference>
<reference evidence="10 11" key="1">
    <citation type="submission" date="2018-10" db="EMBL/GenBank/DDBJ databases">
        <authorList>
            <person name="Grouzdev D.S."/>
            <person name="Krutkina M.S."/>
            <person name="Tourova T.P."/>
            <person name="Nazina T.N."/>
        </authorList>
    </citation>
    <scope>NUCLEOTIDE SEQUENCE [LARGE SCALE GENOMIC DNA]</scope>
    <source>
        <strain evidence="10 11">435</strain>
    </source>
</reference>
<comment type="catalytic activity">
    <reaction evidence="7 8">
        <text>cytidine(34) in tRNA(Ile2) + L-lysine + ATP = lysidine(34) in tRNA(Ile2) + AMP + diphosphate + H(+)</text>
        <dbReference type="Rhea" id="RHEA:43744"/>
        <dbReference type="Rhea" id="RHEA-COMP:10625"/>
        <dbReference type="Rhea" id="RHEA-COMP:10670"/>
        <dbReference type="ChEBI" id="CHEBI:15378"/>
        <dbReference type="ChEBI" id="CHEBI:30616"/>
        <dbReference type="ChEBI" id="CHEBI:32551"/>
        <dbReference type="ChEBI" id="CHEBI:33019"/>
        <dbReference type="ChEBI" id="CHEBI:82748"/>
        <dbReference type="ChEBI" id="CHEBI:83665"/>
        <dbReference type="ChEBI" id="CHEBI:456215"/>
        <dbReference type="EC" id="6.3.4.19"/>
    </reaction>
</comment>
<dbReference type="RefSeq" id="WP_121452242.1">
    <property type="nucleotide sequence ID" value="NZ_RBWE01000001.1"/>
</dbReference>
<dbReference type="OrthoDB" id="9807403at2"/>
<dbReference type="Gene3D" id="3.40.50.620">
    <property type="entry name" value="HUPs"/>
    <property type="match status" value="1"/>
</dbReference>
<dbReference type="Pfam" id="PF01171">
    <property type="entry name" value="ATP_bind_3"/>
    <property type="match status" value="1"/>
</dbReference>
<evidence type="ECO:0000259" key="9">
    <source>
        <dbReference type="SMART" id="SM00977"/>
    </source>
</evidence>
<dbReference type="SUPFAM" id="SSF82829">
    <property type="entry name" value="MesJ substrate recognition domain-like"/>
    <property type="match status" value="1"/>
</dbReference>
<feature type="binding site" evidence="8">
    <location>
        <begin position="28"/>
        <end position="33"/>
    </location>
    <ligand>
        <name>ATP</name>
        <dbReference type="ChEBI" id="CHEBI:30616"/>
    </ligand>
</feature>
<comment type="domain">
    <text evidence="8">The N-terminal region contains the highly conserved SGGXDS motif, predicted to be a P-loop motif involved in ATP binding.</text>
</comment>
<dbReference type="InterPro" id="IPR015262">
    <property type="entry name" value="tRNA_Ile_lys_synt_subst-bd"/>
</dbReference>
<evidence type="ECO:0000313" key="10">
    <source>
        <dbReference type="EMBL" id="RKO67848.1"/>
    </source>
</evidence>
<dbReference type="Proteomes" id="UP000271256">
    <property type="component" value="Unassembled WGS sequence"/>
</dbReference>
<protein>
    <recommendedName>
        <fullName evidence="8">tRNA(Ile)-lysidine synthase</fullName>
        <ecNumber evidence="8">6.3.4.19</ecNumber>
    </recommendedName>
    <alternativeName>
        <fullName evidence="8">tRNA(Ile)-2-lysyl-cytidine synthase</fullName>
    </alternativeName>
    <alternativeName>
        <fullName evidence="8">tRNA(Ile)-lysidine synthetase</fullName>
    </alternativeName>
</protein>
<dbReference type="NCBIfam" id="TIGR02432">
    <property type="entry name" value="lysidine_TilS_N"/>
    <property type="match status" value="1"/>
</dbReference>
<comment type="caution">
    <text evidence="10">The sequence shown here is derived from an EMBL/GenBank/DDBJ whole genome shotgun (WGS) entry which is preliminary data.</text>
</comment>
<keyword evidence="3 8" id="KW-0436">Ligase</keyword>
<dbReference type="InterPro" id="IPR014729">
    <property type="entry name" value="Rossmann-like_a/b/a_fold"/>
</dbReference>
<dbReference type="AlphaFoldDB" id="A0A494WWC9"/>
<dbReference type="Gene3D" id="1.20.59.20">
    <property type="match status" value="1"/>
</dbReference>
<evidence type="ECO:0000256" key="3">
    <source>
        <dbReference type="ARBA" id="ARBA00022598"/>
    </source>
</evidence>
<evidence type="ECO:0000256" key="4">
    <source>
        <dbReference type="ARBA" id="ARBA00022694"/>
    </source>
</evidence>
<dbReference type="PANTHER" id="PTHR43033:SF1">
    <property type="entry name" value="TRNA(ILE)-LYSIDINE SYNTHASE-RELATED"/>
    <property type="match status" value="1"/>
</dbReference>
<evidence type="ECO:0000256" key="7">
    <source>
        <dbReference type="ARBA" id="ARBA00048539"/>
    </source>
</evidence>
<gene>
    <name evidence="8 10" type="primary">tilS</name>
    <name evidence="10" type="ORF">D7024_13470</name>
</gene>
<comment type="subcellular location">
    <subcellularLocation>
        <location evidence="1 8">Cytoplasm</location>
    </subcellularLocation>
</comment>
<dbReference type="SMART" id="SM00977">
    <property type="entry name" value="TilS_C"/>
    <property type="match status" value="1"/>
</dbReference>
<keyword evidence="2 8" id="KW-0963">Cytoplasm</keyword>
<dbReference type="SUPFAM" id="SSF56037">
    <property type="entry name" value="PheT/TilS domain"/>
    <property type="match status" value="1"/>
</dbReference>
<dbReference type="SUPFAM" id="SSF52402">
    <property type="entry name" value="Adenine nucleotide alpha hydrolases-like"/>
    <property type="match status" value="1"/>
</dbReference>
<organism evidence="10 11">
    <name type="scientific">Desulfofundulus salinus</name>
    <dbReference type="NCBI Taxonomy" id="2419843"/>
    <lineage>
        <taxon>Bacteria</taxon>
        <taxon>Bacillati</taxon>
        <taxon>Bacillota</taxon>
        <taxon>Clostridia</taxon>
        <taxon>Eubacteriales</taxon>
        <taxon>Peptococcaceae</taxon>
        <taxon>Desulfofundulus</taxon>
    </lineage>
</organism>
<keyword evidence="6 8" id="KW-0067">ATP-binding</keyword>
<dbReference type="HAMAP" id="MF_01161">
    <property type="entry name" value="tRNA_Ile_lys_synt"/>
    <property type="match status" value="1"/>
</dbReference>
<dbReference type="GO" id="GO:0005524">
    <property type="term" value="F:ATP binding"/>
    <property type="evidence" value="ECO:0007669"/>
    <property type="project" value="UniProtKB-UniRule"/>
</dbReference>
<dbReference type="EC" id="6.3.4.19" evidence="8"/>
<evidence type="ECO:0000256" key="2">
    <source>
        <dbReference type="ARBA" id="ARBA00022490"/>
    </source>
</evidence>
<evidence type="ECO:0000256" key="8">
    <source>
        <dbReference type="HAMAP-Rule" id="MF_01161"/>
    </source>
</evidence>
<keyword evidence="4 8" id="KW-0819">tRNA processing</keyword>
<feature type="domain" description="Lysidine-tRNA(Ile) synthetase C-terminal" evidence="9">
    <location>
        <begin position="388"/>
        <end position="460"/>
    </location>
</feature>
<dbReference type="GO" id="GO:0005737">
    <property type="term" value="C:cytoplasm"/>
    <property type="evidence" value="ECO:0007669"/>
    <property type="project" value="UniProtKB-SubCell"/>
</dbReference>
<evidence type="ECO:0000256" key="1">
    <source>
        <dbReference type="ARBA" id="ARBA00004496"/>
    </source>
</evidence>
<dbReference type="InterPro" id="IPR012795">
    <property type="entry name" value="tRNA_Ile_lys_synt_N"/>
</dbReference>
<sequence>MGLEQDVRLFIDKFSMISPGDKVLVGVSGGPDSVALLHLLWRMKEELHISLAVAHLNHMFRGEEARADARLVEELAKSLGLPVHVEEFDVPAYRERTGLSAQDAARRVRYRFFEEVARRIGASRVALGHHADDQAETILFNFLRGTGPAGLKGIPPVRGKYIRPLLDIRRREIECYCREHSLPVREDASNKKNIYTRNRIRLELIPRLEAEYNPRLVDALVHLGHICREENDYLEEQAAILYGRALKTQREHYLLFTVPELLSSPLALVRRVLRQAWRHLTGAEGDLSYLQVESLLALLYNPAGGKVVELPRGVQASRQGQVLRLRIGGDAPGVPYYCYPLVVPGITYIPEINSSIQARLISLSEAPDPRALSAREALLDYDAISGPLAVRRRRDGDRFHPLGMAAVMKLKKFLIEQEIPREERDCLPLVVAGDEIIWVGGVRPGEPWKVTPETKTCLYLQIMEGEVQGALNN</sequence>
<dbReference type="Pfam" id="PF11734">
    <property type="entry name" value="TilS_C"/>
    <property type="match status" value="1"/>
</dbReference>
<dbReference type="GO" id="GO:0032267">
    <property type="term" value="F:tRNA(Ile)-lysidine synthase activity"/>
    <property type="evidence" value="ECO:0007669"/>
    <property type="project" value="UniProtKB-EC"/>
</dbReference>
<dbReference type="PANTHER" id="PTHR43033">
    <property type="entry name" value="TRNA(ILE)-LYSIDINE SYNTHASE-RELATED"/>
    <property type="match status" value="1"/>
</dbReference>
<dbReference type="InterPro" id="IPR011063">
    <property type="entry name" value="TilS/TtcA_N"/>
</dbReference>
<comment type="similarity">
    <text evidence="8">Belongs to the tRNA(Ile)-lysidine synthase family.</text>
</comment>
<dbReference type="InterPro" id="IPR012796">
    <property type="entry name" value="Lysidine-tRNA-synth_C"/>
</dbReference>